<proteinExistence type="predicted"/>
<gene>
    <name evidence="1" type="ORF">ACFOFO_10355</name>
</gene>
<organism evidence="1 2">
    <name type="scientific">Undibacterium arcticum</name>
    <dbReference type="NCBI Taxonomy" id="1762892"/>
    <lineage>
        <taxon>Bacteria</taxon>
        <taxon>Pseudomonadati</taxon>
        <taxon>Pseudomonadota</taxon>
        <taxon>Betaproteobacteria</taxon>
        <taxon>Burkholderiales</taxon>
        <taxon>Oxalobacteraceae</taxon>
        <taxon>Undibacterium</taxon>
    </lineage>
</organism>
<dbReference type="RefSeq" id="WP_390328292.1">
    <property type="nucleotide sequence ID" value="NZ_JBHRTP010000029.1"/>
</dbReference>
<dbReference type="InterPro" id="IPR021946">
    <property type="entry name" value="DUF3563"/>
</dbReference>
<name>A0ABV7F2N2_9BURK</name>
<sequence length="44" mass="5443">MHRQRTQQEAYLAGATSIYDPEWRMRKLDRHDWQRPLPMMTGFH</sequence>
<evidence type="ECO:0000313" key="1">
    <source>
        <dbReference type="EMBL" id="MFC3108358.1"/>
    </source>
</evidence>
<reference evidence="2" key="1">
    <citation type="journal article" date="2019" name="Int. J. Syst. Evol. Microbiol.">
        <title>The Global Catalogue of Microorganisms (GCM) 10K type strain sequencing project: providing services to taxonomists for standard genome sequencing and annotation.</title>
        <authorList>
            <consortium name="The Broad Institute Genomics Platform"/>
            <consortium name="The Broad Institute Genome Sequencing Center for Infectious Disease"/>
            <person name="Wu L."/>
            <person name="Ma J."/>
        </authorList>
    </citation>
    <scope>NUCLEOTIDE SEQUENCE [LARGE SCALE GENOMIC DNA]</scope>
    <source>
        <strain evidence="2">KCTC 42986</strain>
    </source>
</reference>
<comment type="caution">
    <text evidence="1">The sequence shown here is derived from an EMBL/GenBank/DDBJ whole genome shotgun (WGS) entry which is preliminary data.</text>
</comment>
<dbReference type="Proteomes" id="UP001595530">
    <property type="component" value="Unassembled WGS sequence"/>
</dbReference>
<evidence type="ECO:0000313" key="2">
    <source>
        <dbReference type="Proteomes" id="UP001595530"/>
    </source>
</evidence>
<keyword evidence="2" id="KW-1185">Reference proteome</keyword>
<dbReference type="Pfam" id="PF12086">
    <property type="entry name" value="DUF3563"/>
    <property type="match status" value="1"/>
</dbReference>
<accession>A0ABV7F2N2</accession>
<protein>
    <submittedName>
        <fullName evidence="1">DUF3563 family protein</fullName>
    </submittedName>
</protein>
<dbReference type="EMBL" id="JBHRTP010000029">
    <property type="protein sequence ID" value="MFC3108358.1"/>
    <property type="molecule type" value="Genomic_DNA"/>
</dbReference>